<keyword evidence="3" id="KW-0975">Bacterial flagellum</keyword>
<evidence type="ECO:0000313" key="7">
    <source>
        <dbReference type="Proteomes" id="UP001183648"/>
    </source>
</evidence>
<dbReference type="EMBL" id="JAVDYG010000001">
    <property type="protein sequence ID" value="MDR7362054.1"/>
    <property type="molecule type" value="Genomic_DNA"/>
</dbReference>
<dbReference type="RefSeq" id="WP_310300986.1">
    <property type="nucleotide sequence ID" value="NZ_BAAAPS010000008.1"/>
</dbReference>
<gene>
    <name evidence="6" type="ORF">J2S63_001607</name>
</gene>
<evidence type="ECO:0000256" key="1">
    <source>
        <dbReference type="ARBA" id="ARBA00004365"/>
    </source>
</evidence>
<dbReference type="SUPFAM" id="SSF64518">
    <property type="entry name" value="Phase 1 flagellin"/>
    <property type="match status" value="1"/>
</dbReference>
<dbReference type="InterPro" id="IPR001029">
    <property type="entry name" value="Flagellin_N"/>
</dbReference>
<dbReference type="Gene3D" id="1.20.1330.10">
    <property type="entry name" value="f41 fragment of flagellin, N-terminal domain"/>
    <property type="match status" value="1"/>
</dbReference>
<dbReference type="InterPro" id="IPR001492">
    <property type="entry name" value="Flagellin"/>
</dbReference>
<keyword evidence="6" id="KW-0966">Cell projection</keyword>
<keyword evidence="7" id="KW-1185">Reference proteome</keyword>
<comment type="caution">
    <text evidence="6">The sequence shown here is derived from an EMBL/GenBank/DDBJ whole genome shotgun (WGS) entry which is preliminary data.</text>
</comment>
<comment type="similarity">
    <text evidence="2">Belongs to the bacterial flagellin family.</text>
</comment>
<sequence length="296" mass="31486">MAITRITQNMMSARSNLSLQTALSRLAKTQEQLTTGRVLNRPSDSPADTTSAMRLRAKLADHEQYARNITNGQGWLSSLDTALQTALHTVSRATDLSIQAINGTNQGAQGRNAIAIEIDQLRDSLVSTANTTYLGRPVFGGITAGDVAYDASGTYVGTPGTVERTIAPGVKVPVNVDGPTAFGTPGSDVFQDLTDLSNALRLGDMATVQAKMGSLQAAHGRLTTTLSDVGVRASRLDKADQTLLDSKLQMSTSLSELENVDIAQATMDLKMQELAYQTALSSTARLVQPSLSDFLR</sequence>
<name>A0ABU2BVL8_9ACTN</name>
<reference evidence="6 7" key="1">
    <citation type="submission" date="2023-07" db="EMBL/GenBank/DDBJ databases">
        <title>Sequencing the genomes of 1000 actinobacteria strains.</title>
        <authorList>
            <person name="Klenk H.-P."/>
        </authorList>
    </citation>
    <scope>NUCLEOTIDE SEQUENCE [LARGE SCALE GENOMIC DNA]</scope>
    <source>
        <strain evidence="6 7">DSM 19426</strain>
    </source>
</reference>
<dbReference type="Proteomes" id="UP001183648">
    <property type="component" value="Unassembled WGS sequence"/>
</dbReference>
<evidence type="ECO:0000256" key="3">
    <source>
        <dbReference type="ARBA" id="ARBA00023143"/>
    </source>
</evidence>
<feature type="domain" description="Flagellin N-terminal" evidence="4">
    <location>
        <begin position="6"/>
        <end position="139"/>
    </location>
</feature>
<comment type="subcellular location">
    <subcellularLocation>
        <location evidence="1">Bacterial flagellum</location>
    </subcellularLocation>
</comment>
<dbReference type="NCBIfam" id="TIGR02550">
    <property type="entry name" value="flagell_flgL"/>
    <property type="match status" value="1"/>
</dbReference>
<evidence type="ECO:0000313" key="6">
    <source>
        <dbReference type="EMBL" id="MDR7362054.1"/>
    </source>
</evidence>
<evidence type="ECO:0000259" key="5">
    <source>
        <dbReference type="Pfam" id="PF00700"/>
    </source>
</evidence>
<dbReference type="Pfam" id="PF00669">
    <property type="entry name" value="Flagellin_N"/>
    <property type="match status" value="1"/>
</dbReference>
<evidence type="ECO:0000256" key="2">
    <source>
        <dbReference type="ARBA" id="ARBA00005709"/>
    </source>
</evidence>
<protein>
    <submittedName>
        <fullName evidence="6">Flagellar hook-associated protein 3 FlgL</fullName>
    </submittedName>
</protein>
<dbReference type="PANTHER" id="PTHR42792">
    <property type="entry name" value="FLAGELLIN"/>
    <property type="match status" value="1"/>
</dbReference>
<proteinExistence type="inferred from homology"/>
<keyword evidence="6" id="KW-0969">Cilium</keyword>
<dbReference type="InterPro" id="IPR046358">
    <property type="entry name" value="Flagellin_C"/>
</dbReference>
<organism evidence="6 7">
    <name type="scientific">Nocardioides marmoribigeumensis</name>
    <dbReference type="NCBI Taxonomy" id="433649"/>
    <lineage>
        <taxon>Bacteria</taxon>
        <taxon>Bacillati</taxon>
        <taxon>Actinomycetota</taxon>
        <taxon>Actinomycetes</taxon>
        <taxon>Propionibacteriales</taxon>
        <taxon>Nocardioidaceae</taxon>
        <taxon>Nocardioides</taxon>
    </lineage>
</organism>
<dbReference type="Pfam" id="PF00700">
    <property type="entry name" value="Flagellin_C"/>
    <property type="match status" value="1"/>
</dbReference>
<accession>A0ABU2BVL8</accession>
<feature type="domain" description="Flagellin C-terminal" evidence="5">
    <location>
        <begin position="216"/>
        <end position="289"/>
    </location>
</feature>
<keyword evidence="6" id="KW-0282">Flagellum</keyword>
<dbReference type="PANTHER" id="PTHR42792:SF1">
    <property type="entry name" value="FLAGELLAR HOOK-ASSOCIATED PROTEIN 3"/>
    <property type="match status" value="1"/>
</dbReference>
<dbReference type="InterPro" id="IPR013384">
    <property type="entry name" value="Flagell_FlgL"/>
</dbReference>
<evidence type="ECO:0000259" key="4">
    <source>
        <dbReference type="Pfam" id="PF00669"/>
    </source>
</evidence>